<dbReference type="Pfam" id="PF04577">
    <property type="entry name" value="Glyco_transf_61"/>
    <property type="match status" value="1"/>
</dbReference>
<dbReference type="AlphaFoldDB" id="A0AAD9K020"/>
<proteinExistence type="predicted"/>
<sequence length="169" mass="18899">MPAGTPCGHATLFNAQLLSMQLRAGMSDPAPPRDTIVLIRRTKKRWFNHHDDIFAMIRKHADSAGLKAVVYGDNPVPGFNETRQLFSRAYIVVAPHGAGESNLIFSQPGTILVEALCYYKTGEVNFCYEHMAQVLGHRYNGLLFDKQCMNITAADVEPVVKYYVGKLKR</sequence>
<organism evidence="2 3">
    <name type="scientific">Ridgeia piscesae</name>
    <name type="common">Tubeworm</name>
    <dbReference type="NCBI Taxonomy" id="27915"/>
    <lineage>
        <taxon>Eukaryota</taxon>
        <taxon>Metazoa</taxon>
        <taxon>Spiralia</taxon>
        <taxon>Lophotrochozoa</taxon>
        <taxon>Annelida</taxon>
        <taxon>Polychaeta</taxon>
        <taxon>Sedentaria</taxon>
        <taxon>Canalipalpata</taxon>
        <taxon>Sabellida</taxon>
        <taxon>Siboglinidae</taxon>
        <taxon>Ridgeia</taxon>
    </lineage>
</organism>
<dbReference type="Proteomes" id="UP001209878">
    <property type="component" value="Unassembled WGS sequence"/>
</dbReference>
<protein>
    <recommendedName>
        <fullName evidence="1">Glycosyltransferase 61 catalytic domain-containing protein</fullName>
    </recommendedName>
</protein>
<keyword evidence="3" id="KW-1185">Reference proteome</keyword>
<comment type="caution">
    <text evidence="2">The sequence shown here is derived from an EMBL/GenBank/DDBJ whole genome shotgun (WGS) entry which is preliminary data.</text>
</comment>
<evidence type="ECO:0000259" key="1">
    <source>
        <dbReference type="Pfam" id="PF04577"/>
    </source>
</evidence>
<gene>
    <name evidence="2" type="ORF">NP493_1530g00025</name>
</gene>
<dbReference type="GO" id="GO:0016757">
    <property type="term" value="F:glycosyltransferase activity"/>
    <property type="evidence" value="ECO:0007669"/>
    <property type="project" value="InterPro"/>
</dbReference>
<evidence type="ECO:0000313" key="3">
    <source>
        <dbReference type="Proteomes" id="UP001209878"/>
    </source>
</evidence>
<dbReference type="EMBL" id="JAODUO010001527">
    <property type="protein sequence ID" value="KAK2162376.1"/>
    <property type="molecule type" value="Genomic_DNA"/>
</dbReference>
<name>A0AAD9K020_RIDPI</name>
<evidence type="ECO:0000313" key="2">
    <source>
        <dbReference type="EMBL" id="KAK2162376.1"/>
    </source>
</evidence>
<dbReference type="InterPro" id="IPR049625">
    <property type="entry name" value="Glyco_transf_61_cat"/>
</dbReference>
<reference evidence="2" key="1">
    <citation type="journal article" date="2023" name="Mol. Biol. Evol.">
        <title>Third-Generation Sequencing Reveals the Adaptive Role of the Epigenome in Three Deep-Sea Polychaetes.</title>
        <authorList>
            <person name="Perez M."/>
            <person name="Aroh O."/>
            <person name="Sun Y."/>
            <person name="Lan Y."/>
            <person name="Juniper S.K."/>
            <person name="Young C.R."/>
            <person name="Angers B."/>
            <person name="Qian P.Y."/>
        </authorList>
    </citation>
    <scope>NUCLEOTIDE SEQUENCE</scope>
    <source>
        <strain evidence="2">R07B-5</strain>
    </source>
</reference>
<accession>A0AAD9K020</accession>
<feature type="domain" description="Glycosyltransferase 61 catalytic" evidence="1">
    <location>
        <begin position="10"/>
        <end position="113"/>
    </location>
</feature>